<dbReference type="Pfam" id="PF08241">
    <property type="entry name" value="Methyltransf_11"/>
    <property type="match status" value="1"/>
</dbReference>
<name>A0A4U0RGJ8_9ACTN</name>
<evidence type="ECO:0000259" key="2">
    <source>
        <dbReference type="Pfam" id="PF08241"/>
    </source>
</evidence>
<sequence>MTYTETDLVASMERLAGDGLAALTQEQWDQFDQFHAGGSEAVERVLPSLHLAPGMTVLDVGSGLGGPARQVARSSGCTVVGVDVTPAYVDAAQELTHTAGLAEQVRFFCSDIAAFDGSEFDAAYTMHVQMNVADKKTYFAEIGRRLRPGAHFATFEVCLSGETQPTPPLPWSLDGTDSFLATADELRATIQSSGFELVEWVDETAWVRQWFENIGARIGGRRYPNHPPRAPDRRLTRMLNFAIALDTGILTIHRGSFNLAP</sequence>
<dbReference type="AlphaFoldDB" id="A0A4U0RGJ8"/>
<dbReference type="OrthoDB" id="9769602at2"/>
<organism evidence="3 4">
    <name type="scientific">Actinacidiphila oryziradicis</name>
    <dbReference type="NCBI Taxonomy" id="2571141"/>
    <lineage>
        <taxon>Bacteria</taxon>
        <taxon>Bacillati</taxon>
        <taxon>Actinomycetota</taxon>
        <taxon>Actinomycetes</taxon>
        <taxon>Kitasatosporales</taxon>
        <taxon>Streptomycetaceae</taxon>
        <taxon>Actinacidiphila</taxon>
    </lineage>
</organism>
<dbReference type="EMBL" id="SUMC01000233">
    <property type="protein sequence ID" value="TJZ94337.1"/>
    <property type="molecule type" value="Genomic_DNA"/>
</dbReference>
<dbReference type="InterPro" id="IPR050447">
    <property type="entry name" value="Erg6_SMT_methyltransf"/>
</dbReference>
<reference evidence="3 4" key="1">
    <citation type="submission" date="2019-04" db="EMBL/GenBank/DDBJ databases">
        <title>Streptomyces oryziradicis sp. nov., a novel actinomycete isolated from rhizosphere soil of rice (Oryza sativa L.).</title>
        <authorList>
            <person name="Li C."/>
        </authorList>
    </citation>
    <scope>NUCLEOTIDE SEQUENCE [LARGE SCALE GENOMIC DNA]</scope>
    <source>
        <strain evidence="3 4">NEAU-C40</strain>
    </source>
</reference>
<feature type="domain" description="Methyltransferase type 11" evidence="2">
    <location>
        <begin position="58"/>
        <end position="153"/>
    </location>
</feature>
<accession>A0A4U0RGJ8</accession>
<dbReference type="GO" id="GO:0032259">
    <property type="term" value="P:methylation"/>
    <property type="evidence" value="ECO:0007669"/>
    <property type="project" value="UniProtKB-KW"/>
</dbReference>
<keyword evidence="1 3" id="KW-0808">Transferase</keyword>
<dbReference type="Proteomes" id="UP000305778">
    <property type="component" value="Unassembled WGS sequence"/>
</dbReference>
<keyword evidence="3" id="KW-0489">Methyltransferase</keyword>
<dbReference type="PANTHER" id="PTHR44068:SF11">
    <property type="entry name" value="GERANYL DIPHOSPHATE 2-C-METHYLTRANSFERASE"/>
    <property type="match status" value="1"/>
</dbReference>
<keyword evidence="4" id="KW-1185">Reference proteome</keyword>
<gene>
    <name evidence="3" type="ORF">FCI23_54025</name>
</gene>
<evidence type="ECO:0000313" key="3">
    <source>
        <dbReference type="EMBL" id="TJZ94337.1"/>
    </source>
</evidence>
<dbReference type="PANTHER" id="PTHR44068">
    <property type="entry name" value="ZGC:194242"/>
    <property type="match status" value="1"/>
</dbReference>
<dbReference type="SUPFAM" id="SSF53335">
    <property type="entry name" value="S-adenosyl-L-methionine-dependent methyltransferases"/>
    <property type="match status" value="1"/>
</dbReference>
<evidence type="ECO:0000313" key="4">
    <source>
        <dbReference type="Proteomes" id="UP000305778"/>
    </source>
</evidence>
<proteinExistence type="predicted"/>
<protein>
    <submittedName>
        <fullName evidence="3">Methyltransferase domain-containing protein</fullName>
    </submittedName>
</protein>
<evidence type="ECO:0000256" key="1">
    <source>
        <dbReference type="ARBA" id="ARBA00022679"/>
    </source>
</evidence>
<dbReference type="InterPro" id="IPR013216">
    <property type="entry name" value="Methyltransf_11"/>
</dbReference>
<dbReference type="GO" id="GO:0008757">
    <property type="term" value="F:S-adenosylmethionine-dependent methyltransferase activity"/>
    <property type="evidence" value="ECO:0007669"/>
    <property type="project" value="InterPro"/>
</dbReference>
<dbReference type="InterPro" id="IPR029063">
    <property type="entry name" value="SAM-dependent_MTases_sf"/>
</dbReference>
<comment type="caution">
    <text evidence="3">The sequence shown here is derived from an EMBL/GenBank/DDBJ whole genome shotgun (WGS) entry which is preliminary data.</text>
</comment>
<dbReference type="CDD" id="cd02440">
    <property type="entry name" value="AdoMet_MTases"/>
    <property type="match status" value="1"/>
</dbReference>
<dbReference type="RefSeq" id="WP_136731535.1">
    <property type="nucleotide sequence ID" value="NZ_SUMC01000233.1"/>
</dbReference>
<dbReference type="Gene3D" id="3.40.50.150">
    <property type="entry name" value="Vaccinia Virus protein VP39"/>
    <property type="match status" value="1"/>
</dbReference>